<name>A0AA89AUB3_9ASTE</name>
<feature type="compositionally biased region" description="Basic and acidic residues" evidence="1">
    <location>
        <begin position="12"/>
        <end position="21"/>
    </location>
</feature>
<dbReference type="PANTHER" id="PTHR15048:SF0">
    <property type="entry name" value="STARCH-BINDING DOMAIN-CONTAINING PROTEIN 1"/>
    <property type="match status" value="1"/>
</dbReference>
<dbReference type="EMBL" id="JAVXUP010001140">
    <property type="protein sequence ID" value="KAK3015512.1"/>
    <property type="molecule type" value="Genomic_DNA"/>
</dbReference>
<feature type="domain" description="CBM20" evidence="2">
    <location>
        <begin position="91"/>
        <end position="193"/>
    </location>
</feature>
<reference evidence="3" key="1">
    <citation type="submission" date="2022-12" db="EMBL/GenBank/DDBJ databases">
        <title>Draft genome assemblies for two species of Escallonia (Escalloniales).</title>
        <authorList>
            <person name="Chanderbali A."/>
            <person name="Dervinis C."/>
            <person name="Anghel I."/>
            <person name="Soltis D."/>
            <person name="Soltis P."/>
            <person name="Zapata F."/>
        </authorList>
    </citation>
    <scope>NUCLEOTIDE SEQUENCE</scope>
    <source>
        <strain evidence="3">UCBG64.0493</strain>
        <tissue evidence="3">Leaf</tissue>
    </source>
</reference>
<evidence type="ECO:0000259" key="2">
    <source>
        <dbReference type="PROSITE" id="PS51166"/>
    </source>
</evidence>
<dbReference type="SUPFAM" id="SSF49452">
    <property type="entry name" value="Starch-binding domain-like"/>
    <property type="match status" value="1"/>
</dbReference>
<dbReference type="GO" id="GO:0016020">
    <property type="term" value="C:membrane"/>
    <property type="evidence" value="ECO:0007669"/>
    <property type="project" value="TreeGrafter"/>
</dbReference>
<dbReference type="PANTHER" id="PTHR15048">
    <property type="entry name" value="STARCH-BINDING DOMAIN-CONTAINING PROTEIN 1"/>
    <property type="match status" value="1"/>
</dbReference>
<evidence type="ECO:0000313" key="4">
    <source>
        <dbReference type="Proteomes" id="UP001188597"/>
    </source>
</evidence>
<proteinExistence type="predicted"/>
<protein>
    <recommendedName>
        <fullName evidence="2">CBM20 domain-containing protein</fullName>
    </recommendedName>
</protein>
<dbReference type="FunFam" id="2.60.40.10:FF:000552">
    <property type="entry name" value="Related to glucoamylase"/>
    <property type="match status" value="1"/>
</dbReference>
<keyword evidence="4" id="KW-1185">Reference proteome</keyword>
<dbReference type="Gene3D" id="2.60.40.10">
    <property type="entry name" value="Immunoglobulins"/>
    <property type="match status" value="1"/>
</dbReference>
<dbReference type="PROSITE" id="PS51166">
    <property type="entry name" value="CBM20"/>
    <property type="match status" value="1"/>
</dbReference>
<sequence length="360" mass="39560">MEALTSSPAKLVSDKYRDGDKSGLLGPRNASNRPEIRSFRPFLKHVKISFSLSTSLLRKKVPPLLSVSSLSSSDTDTQRHDLTEQVQIEDSNEAKAVHVKFQLERECSFGQHFHIVGDDPMFGSWDPTDAIPLNWSDGHVWTAELDVPIGKSIKFKFILKEGTDYVLWQPGPDRILQTWETEKTIIVWEDWENAELQNLTEDEPSFKQNDTDQEKLIVAENLTRPEVGHNTEVIGASTTDARDTGIAEEKSRADQISTMPRAIDVKENPSTVFGINGRVASIKDSASTKDEGTCVLVPGLSPLPLPTAHSNEGSPLSNPLQLPTAHSNEGSLCDAEEETNTAAPIGTETPKGLDVPEVNA</sequence>
<organism evidence="3 4">
    <name type="scientific">Escallonia herrerae</name>
    <dbReference type="NCBI Taxonomy" id="1293975"/>
    <lineage>
        <taxon>Eukaryota</taxon>
        <taxon>Viridiplantae</taxon>
        <taxon>Streptophyta</taxon>
        <taxon>Embryophyta</taxon>
        <taxon>Tracheophyta</taxon>
        <taxon>Spermatophyta</taxon>
        <taxon>Magnoliopsida</taxon>
        <taxon>eudicotyledons</taxon>
        <taxon>Gunneridae</taxon>
        <taxon>Pentapetalae</taxon>
        <taxon>asterids</taxon>
        <taxon>campanulids</taxon>
        <taxon>Escalloniales</taxon>
        <taxon>Escalloniaceae</taxon>
        <taxon>Escallonia</taxon>
    </lineage>
</organism>
<dbReference type="SMART" id="SM01065">
    <property type="entry name" value="CBM_2"/>
    <property type="match status" value="1"/>
</dbReference>
<accession>A0AA89AUB3</accession>
<dbReference type="Pfam" id="PF00686">
    <property type="entry name" value="CBM_20"/>
    <property type="match status" value="1"/>
</dbReference>
<gene>
    <name evidence="3" type="ORF">RJ639_005394</name>
</gene>
<dbReference type="InterPro" id="IPR002044">
    <property type="entry name" value="CBM20"/>
</dbReference>
<evidence type="ECO:0000313" key="3">
    <source>
        <dbReference type="EMBL" id="KAK3015512.1"/>
    </source>
</evidence>
<dbReference type="InterPro" id="IPR013784">
    <property type="entry name" value="Carb-bd-like_fold"/>
</dbReference>
<dbReference type="GO" id="GO:2001070">
    <property type="term" value="F:starch binding"/>
    <property type="evidence" value="ECO:0007669"/>
    <property type="project" value="InterPro"/>
</dbReference>
<evidence type="ECO:0000256" key="1">
    <source>
        <dbReference type="SAM" id="MobiDB-lite"/>
    </source>
</evidence>
<dbReference type="Proteomes" id="UP001188597">
    <property type="component" value="Unassembled WGS sequence"/>
</dbReference>
<dbReference type="AlphaFoldDB" id="A0AA89AUB3"/>
<feature type="region of interest" description="Disordered" evidence="1">
    <location>
        <begin position="305"/>
        <end position="360"/>
    </location>
</feature>
<dbReference type="InterPro" id="IPR013783">
    <property type="entry name" value="Ig-like_fold"/>
</dbReference>
<feature type="compositionally biased region" description="Polar residues" evidence="1">
    <location>
        <begin position="308"/>
        <end position="330"/>
    </location>
</feature>
<comment type="caution">
    <text evidence="3">The sequence shown here is derived from an EMBL/GenBank/DDBJ whole genome shotgun (WGS) entry which is preliminary data.</text>
</comment>
<dbReference type="CDD" id="cd05467">
    <property type="entry name" value="CBM20"/>
    <property type="match status" value="1"/>
</dbReference>
<feature type="region of interest" description="Disordered" evidence="1">
    <location>
        <begin position="1"/>
        <end position="32"/>
    </location>
</feature>